<dbReference type="AlphaFoldDB" id="A0A1X7VKH4"/>
<name>A0A1X7VKH4_AMPQE</name>
<protein>
    <submittedName>
        <fullName evidence="2">Uncharacterized protein</fullName>
    </submittedName>
</protein>
<organism evidence="2">
    <name type="scientific">Amphimedon queenslandica</name>
    <name type="common">Sponge</name>
    <dbReference type="NCBI Taxonomy" id="400682"/>
    <lineage>
        <taxon>Eukaryota</taxon>
        <taxon>Metazoa</taxon>
        <taxon>Porifera</taxon>
        <taxon>Demospongiae</taxon>
        <taxon>Heteroscleromorpha</taxon>
        <taxon>Haplosclerida</taxon>
        <taxon>Niphatidae</taxon>
        <taxon>Amphimedon</taxon>
    </lineage>
</organism>
<feature type="signal peptide" evidence="1">
    <location>
        <begin position="1"/>
        <end position="28"/>
    </location>
</feature>
<evidence type="ECO:0000313" key="2">
    <source>
        <dbReference type="EnsemblMetazoa" id="Aqu2.1.40310_001"/>
    </source>
</evidence>
<dbReference type="EnsemblMetazoa" id="Aqu2.1.40310_001">
    <property type="protein sequence ID" value="Aqu2.1.40310_001"/>
    <property type="gene ID" value="Aqu2.1.40310"/>
</dbReference>
<reference evidence="2" key="1">
    <citation type="submission" date="2017-05" db="UniProtKB">
        <authorList>
            <consortium name="EnsemblMetazoa"/>
        </authorList>
    </citation>
    <scope>IDENTIFICATION</scope>
</reference>
<accession>A0A1X7VKH4</accession>
<proteinExistence type="predicted"/>
<dbReference type="InParanoid" id="A0A1X7VKH4"/>
<evidence type="ECO:0000256" key="1">
    <source>
        <dbReference type="SAM" id="SignalP"/>
    </source>
</evidence>
<keyword evidence="1" id="KW-0732">Signal</keyword>
<sequence>DGITIEVKGQKVTFFGSVLLLLSDTLAAHEIGGFKVGVGFAHRICRVCFATKDEIQSK</sequence>
<feature type="chain" id="PRO_5013299071" evidence="1">
    <location>
        <begin position="29"/>
        <end position="58"/>
    </location>
</feature>